<proteinExistence type="predicted"/>
<dbReference type="PANTHER" id="PTHR10775:SF188">
    <property type="entry name" value="TRANSPOSASE-ASSOCIATED DOMAIN-CONTAINING PROTEIN"/>
    <property type="match status" value="1"/>
</dbReference>
<dbReference type="InterPro" id="IPR004242">
    <property type="entry name" value="Transposase_21"/>
</dbReference>
<organism evidence="1">
    <name type="scientific">Sesamum latifolium</name>
    <dbReference type="NCBI Taxonomy" id="2727402"/>
    <lineage>
        <taxon>Eukaryota</taxon>
        <taxon>Viridiplantae</taxon>
        <taxon>Streptophyta</taxon>
        <taxon>Embryophyta</taxon>
        <taxon>Tracheophyta</taxon>
        <taxon>Spermatophyta</taxon>
        <taxon>Magnoliopsida</taxon>
        <taxon>eudicotyledons</taxon>
        <taxon>Gunneridae</taxon>
        <taxon>Pentapetalae</taxon>
        <taxon>asterids</taxon>
        <taxon>lamiids</taxon>
        <taxon>Lamiales</taxon>
        <taxon>Pedaliaceae</taxon>
        <taxon>Sesamum</taxon>
    </lineage>
</organism>
<accession>A0AAW2WUE2</accession>
<dbReference type="Pfam" id="PF02992">
    <property type="entry name" value="Transposase_21"/>
    <property type="match status" value="1"/>
</dbReference>
<sequence length="210" mass="23465">MDQRIAIDAIGHSFSPVHVSHQSNENEIGISSNDQGGSFVDVVSAADQPLYSSENHSQLSVVARLACKVTKPVKGQKPRRKRSGYATLRYLPITPRLQRLYASNTTAKHMSWHANHETENGVICHPSNAKARKHFNETHSDFASEPRNVCLGLYVDGFAPYGQYGKSYSCWPVIITPCNLPPGMCMKSEYMFLLFIIPGPANHKRFIDVY</sequence>
<dbReference type="PANTHER" id="PTHR10775">
    <property type="entry name" value="OS08G0208400 PROTEIN"/>
    <property type="match status" value="1"/>
</dbReference>
<comment type="caution">
    <text evidence="1">The sequence shown here is derived from an EMBL/GenBank/DDBJ whole genome shotgun (WGS) entry which is preliminary data.</text>
</comment>
<protein>
    <submittedName>
        <fullName evidence="1">Uncharacterized protein</fullName>
    </submittedName>
</protein>
<evidence type="ECO:0000313" key="1">
    <source>
        <dbReference type="EMBL" id="KAL0444346.1"/>
    </source>
</evidence>
<reference evidence="1" key="1">
    <citation type="submission" date="2020-06" db="EMBL/GenBank/DDBJ databases">
        <authorList>
            <person name="Li T."/>
            <person name="Hu X."/>
            <person name="Zhang T."/>
            <person name="Song X."/>
            <person name="Zhang H."/>
            <person name="Dai N."/>
            <person name="Sheng W."/>
            <person name="Hou X."/>
            <person name="Wei L."/>
        </authorList>
    </citation>
    <scope>NUCLEOTIDE SEQUENCE</scope>
    <source>
        <strain evidence="1">KEN1</strain>
        <tissue evidence="1">Leaf</tissue>
    </source>
</reference>
<dbReference type="EMBL" id="JACGWN010000007">
    <property type="protein sequence ID" value="KAL0444346.1"/>
    <property type="molecule type" value="Genomic_DNA"/>
</dbReference>
<name>A0AAW2WUE2_9LAMI</name>
<dbReference type="AlphaFoldDB" id="A0AAW2WUE2"/>
<gene>
    <name evidence="1" type="ORF">Slati_2157300</name>
</gene>
<reference evidence="1" key="2">
    <citation type="journal article" date="2024" name="Plant">
        <title>Genomic evolution and insights into agronomic trait innovations of Sesamum species.</title>
        <authorList>
            <person name="Miao H."/>
            <person name="Wang L."/>
            <person name="Qu L."/>
            <person name="Liu H."/>
            <person name="Sun Y."/>
            <person name="Le M."/>
            <person name="Wang Q."/>
            <person name="Wei S."/>
            <person name="Zheng Y."/>
            <person name="Lin W."/>
            <person name="Duan Y."/>
            <person name="Cao H."/>
            <person name="Xiong S."/>
            <person name="Wang X."/>
            <person name="Wei L."/>
            <person name="Li C."/>
            <person name="Ma Q."/>
            <person name="Ju M."/>
            <person name="Zhao R."/>
            <person name="Li G."/>
            <person name="Mu C."/>
            <person name="Tian Q."/>
            <person name="Mei H."/>
            <person name="Zhang T."/>
            <person name="Gao T."/>
            <person name="Zhang H."/>
        </authorList>
    </citation>
    <scope>NUCLEOTIDE SEQUENCE</scope>
    <source>
        <strain evidence="1">KEN1</strain>
    </source>
</reference>